<gene>
    <name evidence="2" type="ORF">BOTBODRAFT_51315</name>
</gene>
<reference evidence="3" key="1">
    <citation type="journal article" date="2014" name="Proc. Natl. Acad. Sci. U.S.A.">
        <title>Extensive sampling of basidiomycete genomes demonstrates inadequacy of the white-rot/brown-rot paradigm for wood decay fungi.</title>
        <authorList>
            <person name="Riley R."/>
            <person name="Salamov A.A."/>
            <person name="Brown D.W."/>
            <person name="Nagy L.G."/>
            <person name="Floudas D."/>
            <person name="Held B.W."/>
            <person name="Levasseur A."/>
            <person name="Lombard V."/>
            <person name="Morin E."/>
            <person name="Otillar R."/>
            <person name="Lindquist E.A."/>
            <person name="Sun H."/>
            <person name="LaButti K.M."/>
            <person name="Schmutz J."/>
            <person name="Jabbour D."/>
            <person name="Luo H."/>
            <person name="Baker S.E."/>
            <person name="Pisabarro A.G."/>
            <person name="Walton J.D."/>
            <person name="Blanchette R.A."/>
            <person name="Henrissat B."/>
            <person name="Martin F."/>
            <person name="Cullen D."/>
            <person name="Hibbett D.S."/>
            <person name="Grigoriev I.V."/>
        </authorList>
    </citation>
    <scope>NUCLEOTIDE SEQUENCE [LARGE SCALE GENOMIC DNA]</scope>
    <source>
        <strain evidence="3">FD-172 SS1</strain>
    </source>
</reference>
<feature type="region of interest" description="Disordered" evidence="1">
    <location>
        <begin position="334"/>
        <end position="473"/>
    </location>
</feature>
<evidence type="ECO:0000313" key="2">
    <source>
        <dbReference type="EMBL" id="KDQ19952.1"/>
    </source>
</evidence>
<keyword evidence="3" id="KW-1185">Reference proteome</keyword>
<sequence>MASYARSVSDPHTHLDFMTAHLHASSWAPSAAANAAARAPADWSTTLDTPDLANTLSEAHPSLRTTSEDPSASRQQMDQLVAYSLSMSMPDDNSIYDDAPYSAPLPDLEHSQDYHFDQTDQANSSSSALQDFHYRTDAEIARQHPQWPPVNRLHPKTHLPLRVPSSRPMRSIAPAFTRSVSDTTYTSSGAVFGGLSHTRSHSPAESLTSMDHIDHASAPDLTDPNVSIVSRDVASTMSYTDFTEGLYLDRHDYDIEYPRNLDPPSGLFHLRCLFCKKQYSGRNARSMWRRHVSGKHDFELSGSKANGKARWNAEENRPLTAEEKRIRMLASKRKYARKKREEKMKTDDDSGFFESPSLSSMSSGLLPAAIIGGGGKRRAEEREGDNGRRMSRSRSLSTCVFDGPPPADLMESTLMYQRPQKRKEPPSPLQDRSANVFAGRDGQTRDPDRQPPFKLAYKPGSKPNSTASESTLVAAERAATPPLEPTFDMPQTTLPDADQVFLAPHPPAHTGLPSDDGSYEPPQEQTEASSSAPQRTTTPPPFNFDANAVLKPSFFHSSKLQSATLAPPLRAARVTIPSLSFSPELASTPKSKGCVPASLSFSPLNYNSSALNAATGGINFTPEPFSNFFSSGIGGSATKPITEIERRRWMLALDSPDSSTALSSTPGLFRTGKRTHMRNTSVVSSPSAAVTPAKAGTPLFRWHHLASSNVFPTISPYNRGRDFAASLDIGAEYGTRRSWRDGIGLGLPFSEDALAVSADSPILKRNGSLSDLYNPLAELDRYDSGVAEGSPVSKKHAT</sequence>
<dbReference type="Proteomes" id="UP000027195">
    <property type="component" value="Unassembled WGS sequence"/>
</dbReference>
<accession>A0A067N751</accession>
<feature type="compositionally biased region" description="Polar residues" evidence="1">
    <location>
        <begin position="523"/>
        <end position="537"/>
    </location>
</feature>
<feature type="compositionally biased region" description="Low complexity" evidence="1">
    <location>
        <begin position="352"/>
        <end position="370"/>
    </location>
</feature>
<organism evidence="2 3">
    <name type="scientific">Botryobasidium botryosum (strain FD-172 SS1)</name>
    <dbReference type="NCBI Taxonomy" id="930990"/>
    <lineage>
        <taxon>Eukaryota</taxon>
        <taxon>Fungi</taxon>
        <taxon>Dikarya</taxon>
        <taxon>Basidiomycota</taxon>
        <taxon>Agaricomycotina</taxon>
        <taxon>Agaricomycetes</taxon>
        <taxon>Cantharellales</taxon>
        <taxon>Botryobasidiaceae</taxon>
        <taxon>Botryobasidium</taxon>
    </lineage>
</organism>
<evidence type="ECO:0000256" key="1">
    <source>
        <dbReference type="SAM" id="MobiDB-lite"/>
    </source>
</evidence>
<dbReference type="OrthoDB" id="10249920at2759"/>
<dbReference type="HOGENOM" id="CLU_352310_0_0_1"/>
<dbReference type="STRING" id="930990.A0A067N751"/>
<feature type="compositionally biased region" description="Basic and acidic residues" evidence="1">
    <location>
        <begin position="377"/>
        <end position="388"/>
    </location>
</feature>
<feature type="compositionally biased region" description="Basic and acidic residues" evidence="1">
    <location>
        <begin position="339"/>
        <end position="348"/>
    </location>
</feature>
<dbReference type="InParanoid" id="A0A067N751"/>
<evidence type="ECO:0000313" key="3">
    <source>
        <dbReference type="Proteomes" id="UP000027195"/>
    </source>
</evidence>
<proteinExistence type="predicted"/>
<protein>
    <submittedName>
        <fullName evidence="2">Uncharacterized protein</fullName>
    </submittedName>
</protein>
<dbReference type="EMBL" id="KL198018">
    <property type="protein sequence ID" value="KDQ19952.1"/>
    <property type="molecule type" value="Genomic_DNA"/>
</dbReference>
<dbReference type="AlphaFoldDB" id="A0A067N751"/>
<name>A0A067N751_BOTB1</name>
<feature type="region of interest" description="Disordered" evidence="1">
    <location>
        <begin position="499"/>
        <end position="541"/>
    </location>
</feature>
<feature type="compositionally biased region" description="Basic and acidic residues" evidence="1">
    <location>
        <begin position="442"/>
        <end position="451"/>
    </location>
</feature>
<feature type="compositionally biased region" description="Polar residues" evidence="1">
    <location>
        <begin position="462"/>
        <end position="471"/>
    </location>
</feature>